<accession>A0ACB9SM09</accession>
<dbReference type="Proteomes" id="UP001056778">
    <property type="component" value="Chromosome 9"/>
</dbReference>
<protein>
    <submittedName>
        <fullName evidence="1">Transposase is4</fullName>
    </submittedName>
</protein>
<dbReference type="EMBL" id="CM043023">
    <property type="protein sequence ID" value="KAI4455631.1"/>
    <property type="molecule type" value="Genomic_DNA"/>
</dbReference>
<comment type="caution">
    <text evidence="1">The sequence shown here is derived from an EMBL/GenBank/DDBJ whole genome shotgun (WGS) entry which is preliminary data.</text>
</comment>
<organism evidence="1 2">
    <name type="scientific">Holotrichia oblita</name>
    <name type="common">Chafer beetle</name>
    <dbReference type="NCBI Taxonomy" id="644536"/>
    <lineage>
        <taxon>Eukaryota</taxon>
        <taxon>Metazoa</taxon>
        <taxon>Ecdysozoa</taxon>
        <taxon>Arthropoda</taxon>
        <taxon>Hexapoda</taxon>
        <taxon>Insecta</taxon>
        <taxon>Pterygota</taxon>
        <taxon>Neoptera</taxon>
        <taxon>Endopterygota</taxon>
        <taxon>Coleoptera</taxon>
        <taxon>Polyphaga</taxon>
        <taxon>Scarabaeiformia</taxon>
        <taxon>Scarabaeidae</taxon>
        <taxon>Melolonthinae</taxon>
        <taxon>Holotrichia</taxon>
    </lineage>
</organism>
<gene>
    <name evidence="1" type="ORF">MML48_9g00001213</name>
</gene>
<keyword evidence="2" id="KW-1185">Reference proteome</keyword>
<reference evidence="1" key="1">
    <citation type="submission" date="2022-04" db="EMBL/GenBank/DDBJ databases">
        <title>Chromosome-scale genome assembly of Holotrichia oblita Faldermann.</title>
        <authorList>
            <person name="Rongchong L."/>
        </authorList>
    </citation>
    <scope>NUCLEOTIDE SEQUENCE</scope>
    <source>
        <strain evidence="1">81SQS9</strain>
    </source>
</reference>
<proteinExistence type="predicted"/>
<name>A0ACB9SM09_HOLOL</name>
<evidence type="ECO:0000313" key="2">
    <source>
        <dbReference type="Proteomes" id="UP001056778"/>
    </source>
</evidence>
<sequence length="256" mass="28613">MPRRKLTNRIIGKTPEECMRNGIFAVVKGGLSQKSASTSADSVDIAVLPPDPDILSDCDEGDDDGTGEYEVSDVPGNLEIQLQGPNVASEQGSSGTQKQKASKSSAKNRASKKLTDIPSQWCKSQPSYSNETNIIQTNENKIKKVSEEIYDLSPVQLFEKFFSDDIYNLLQVETERYAKCTKNLKDFTVTSNELRVFVGFLLFSGYHILPSEKLYWSVDEDAGQQIVKEAMSRNTYLKLKSVFHCCDNNDLDLTDR</sequence>
<evidence type="ECO:0000313" key="1">
    <source>
        <dbReference type="EMBL" id="KAI4455631.1"/>
    </source>
</evidence>